<dbReference type="GO" id="GO:0005829">
    <property type="term" value="C:cytosol"/>
    <property type="evidence" value="ECO:0007669"/>
    <property type="project" value="TreeGrafter"/>
</dbReference>
<gene>
    <name evidence="2 3" type="primary">rbfA</name>
    <name evidence="3" type="ORF">H9816_06315</name>
</gene>
<proteinExistence type="inferred from homology"/>
<comment type="subunit">
    <text evidence="2">Monomer. Binds 30S ribosomal subunits, but not 50S ribosomal subunits or 70S ribosomes.</text>
</comment>
<dbReference type="GO" id="GO:0030490">
    <property type="term" value="P:maturation of SSU-rRNA"/>
    <property type="evidence" value="ECO:0007669"/>
    <property type="project" value="UniProtKB-UniRule"/>
</dbReference>
<comment type="caution">
    <text evidence="3">The sequence shown here is derived from an EMBL/GenBank/DDBJ whole genome shotgun (WGS) entry which is preliminary data.</text>
</comment>
<protein>
    <recommendedName>
        <fullName evidence="2">Ribosome-binding factor A</fullName>
    </recommendedName>
</protein>
<comment type="subcellular location">
    <subcellularLocation>
        <location evidence="2">Cytoplasm</location>
    </subcellularLocation>
</comment>
<dbReference type="InterPro" id="IPR015946">
    <property type="entry name" value="KH_dom-like_a/b"/>
</dbReference>
<evidence type="ECO:0000256" key="1">
    <source>
        <dbReference type="ARBA" id="ARBA00022517"/>
    </source>
</evidence>
<sequence>MESTRQSKVAKQIQKDISDIFSKEGADLVKGAMVTVTAVRMSPDLGYAKIYLSIFPFEKSKAIMDAVTQQEWRIRKALGSRIRNQLRIVPELTFFLDDSLEYIENIDNLLR</sequence>
<comment type="function">
    <text evidence="2">One of several proteins that assist in the late maturation steps of the functional core of the 30S ribosomal subunit. Associates with free 30S ribosomal subunits (but not with 30S subunits that are part of 70S ribosomes or polysomes). Required for efficient processing of 16S rRNA. May interact with the 5'-terminal helix region of 16S rRNA.</text>
</comment>
<dbReference type="NCBIfam" id="TIGR00082">
    <property type="entry name" value="rbfA"/>
    <property type="match status" value="1"/>
</dbReference>
<dbReference type="GO" id="GO:0043024">
    <property type="term" value="F:ribosomal small subunit binding"/>
    <property type="evidence" value="ECO:0007669"/>
    <property type="project" value="TreeGrafter"/>
</dbReference>
<keyword evidence="1 2" id="KW-0690">Ribosome biogenesis</keyword>
<name>A0A9D2DEQ9_9BACT</name>
<dbReference type="Proteomes" id="UP000824014">
    <property type="component" value="Unassembled WGS sequence"/>
</dbReference>
<dbReference type="AlphaFoldDB" id="A0A9D2DEQ9"/>
<evidence type="ECO:0000256" key="2">
    <source>
        <dbReference type="HAMAP-Rule" id="MF_00003"/>
    </source>
</evidence>
<evidence type="ECO:0000313" key="4">
    <source>
        <dbReference type="Proteomes" id="UP000824014"/>
    </source>
</evidence>
<dbReference type="Gene3D" id="3.30.300.20">
    <property type="match status" value="1"/>
</dbReference>
<accession>A0A9D2DEQ9</accession>
<dbReference type="EMBL" id="DXCC01000020">
    <property type="protein sequence ID" value="HIZ15507.1"/>
    <property type="molecule type" value="Genomic_DNA"/>
</dbReference>
<dbReference type="PANTHER" id="PTHR33515:SF1">
    <property type="entry name" value="RIBOSOME-BINDING FACTOR A, CHLOROPLASTIC-RELATED"/>
    <property type="match status" value="1"/>
</dbReference>
<evidence type="ECO:0000313" key="3">
    <source>
        <dbReference type="EMBL" id="HIZ15507.1"/>
    </source>
</evidence>
<dbReference type="PANTHER" id="PTHR33515">
    <property type="entry name" value="RIBOSOME-BINDING FACTOR A, CHLOROPLASTIC-RELATED"/>
    <property type="match status" value="1"/>
</dbReference>
<dbReference type="SUPFAM" id="SSF89919">
    <property type="entry name" value="Ribosome-binding factor A, RbfA"/>
    <property type="match status" value="1"/>
</dbReference>
<reference evidence="3" key="2">
    <citation type="submission" date="2021-04" db="EMBL/GenBank/DDBJ databases">
        <authorList>
            <person name="Gilroy R."/>
        </authorList>
    </citation>
    <scope>NUCLEOTIDE SEQUENCE</scope>
    <source>
        <strain evidence="3">ChiHjej11B10-19426</strain>
    </source>
</reference>
<dbReference type="InterPro" id="IPR000238">
    <property type="entry name" value="RbfA"/>
</dbReference>
<keyword evidence="2" id="KW-0963">Cytoplasm</keyword>
<reference evidence="3" key="1">
    <citation type="journal article" date="2021" name="PeerJ">
        <title>Extensive microbial diversity within the chicken gut microbiome revealed by metagenomics and culture.</title>
        <authorList>
            <person name="Gilroy R."/>
            <person name="Ravi A."/>
            <person name="Getino M."/>
            <person name="Pursley I."/>
            <person name="Horton D.L."/>
            <person name="Alikhan N.F."/>
            <person name="Baker D."/>
            <person name="Gharbi K."/>
            <person name="Hall N."/>
            <person name="Watson M."/>
            <person name="Adriaenssens E.M."/>
            <person name="Foster-Nyarko E."/>
            <person name="Jarju S."/>
            <person name="Secka A."/>
            <person name="Antonio M."/>
            <person name="Oren A."/>
            <person name="Chaudhuri R.R."/>
            <person name="La Ragione R."/>
            <person name="Hildebrand F."/>
            <person name="Pallen M.J."/>
        </authorList>
    </citation>
    <scope>NUCLEOTIDE SEQUENCE</scope>
    <source>
        <strain evidence="3">ChiHjej11B10-19426</strain>
    </source>
</reference>
<organism evidence="3 4">
    <name type="scientific">Candidatus Tidjanibacter faecipullorum</name>
    <dbReference type="NCBI Taxonomy" id="2838766"/>
    <lineage>
        <taxon>Bacteria</taxon>
        <taxon>Pseudomonadati</taxon>
        <taxon>Bacteroidota</taxon>
        <taxon>Bacteroidia</taxon>
        <taxon>Bacteroidales</taxon>
        <taxon>Rikenellaceae</taxon>
        <taxon>Tidjanibacter</taxon>
    </lineage>
</organism>
<dbReference type="InterPro" id="IPR023799">
    <property type="entry name" value="RbfA_dom_sf"/>
</dbReference>
<dbReference type="Pfam" id="PF02033">
    <property type="entry name" value="RBFA"/>
    <property type="match status" value="1"/>
</dbReference>
<comment type="similarity">
    <text evidence="2">Belongs to the RbfA family.</text>
</comment>
<dbReference type="HAMAP" id="MF_00003">
    <property type="entry name" value="RbfA"/>
    <property type="match status" value="1"/>
</dbReference>